<feature type="domain" description="HTH tetR-type" evidence="5">
    <location>
        <begin position="13"/>
        <end position="73"/>
    </location>
</feature>
<proteinExistence type="predicted"/>
<reference evidence="6 7" key="1">
    <citation type="submission" date="2019-10" db="EMBL/GenBank/DDBJ databases">
        <title>Actinomadura rubteroloni sp. nov. and Actinomadura macrotermitis sp. nov., isolated from the gut of fungus growing-termite Macrotermes natalensis.</title>
        <authorList>
            <person name="Benndorf R."/>
            <person name="Martin K."/>
            <person name="Kuefner M."/>
            <person name="De Beer W."/>
            <person name="Kaster A.-K."/>
            <person name="Vollmers J."/>
            <person name="Poulsen M."/>
            <person name="Beemelmanns C."/>
        </authorList>
    </citation>
    <scope>NUCLEOTIDE SEQUENCE [LARGE SCALE GENOMIC DNA]</scope>
    <source>
        <strain evidence="6 7">RB68</strain>
    </source>
</reference>
<dbReference type="Proteomes" id="UP000487268">
    <property type="component" value="Unassembled WGS sequence"/>
</dbReference>
<gene>
    <name evidence="6" type="ORF">ACRB68_28340</name>
</gene>
<evidence type="ECO:0000313" key="6">
    <source>
        <dbReference type="EMBL" id="MQY04772.1"/>
    </source>
</evidence>
<evidence type="ECO:0000259" key="5">
    <source>
        <dbReference type="PROSITE" id="PS50977"/>
    </source>
</evidence>
<dbReference type="Pfam" id="PF00440">
    <property type="entry name" value="TetR_N"/>
    <property type="match status" value="1"/>
</dbReference>
<dbReference type="PANTHER" id="PTHR47506">
    <property type="entry name" value="TRANSCRIPTIONAL REGULATORY PROTEIN"/>
    <property type="match status" value="1"/>
</dbReference>
<dbReference type="PANTHER" id="PTHR47506:SF6">
    <property type="entry name" value="HTH-TYPE TRANSCRIPTIONAL REPRESSOR NEMR"/>
    <property type="match status" value="1"/>
</dbReference>
<evidence type="ECO:0000256" key="1">
    <source>
        <dbReference type="ARBA" id="ARBA00023015"/>
    </source>
</evidence>
<dbReference type="PRINTS" id="PR00455">
    <property type="entry name" value="HTHTETR"/>
</dbReference>
<protein>
    <recommendedName>
        <fullName evidence="5">HTH tetR-type domain-containing protein</fullName>
    </recommendedName>
</protein>
<dbReference type="InterPro" id="IPR049484">
    <property type="entry name" value="Rv0078-like_C"/>
</dbReference>
<dbReference type="Gene3D" id="1.10.357.10">
    <property type="entry name" value="Tetracycline Repressor, domain 2"/>
    <property type="match status" value="1"/>
</dbReference>
<dbReference type="OrthoDB" id="9805134at2"/>
<dbReference type="SUPFAM" id="SSF46689">
    <property type="entry name" value="Homeodomain-like"/>
    <property type="match status" value="1"/>
</dbReference>
<keyword evidence="1" id="KW-0805">Transcription regulation</keyword>
<evidence type="ECO:0000256" key="4">
    <source>
        <dbReference type="PROSITE-ProRule" id="PRU00335"/>
    </source>
</evidence>
<organism evidence="6 7">
    <name type="scientific">Actinomadura macrotermitis</name>
    <dbReference type="NCBI Taxonomy" id="2585200"/>
    <lineage>
        <taxon>Bacteria</taxon>
        <taxon>Bacillati</taxon>
        <taxon>Actinomycetota</taxon>
        <taxon>Actinomycetes</taxon>
        <taxon>Streptosporangiales</taxon>
        <taxon>Thermomonosporaceae</taxon>
        <taxon>Actinomadura</taxon>
    </lineage>
</organism>
<name>A0A7K0BV56_9ACTN</name>
<accession>A0A7K0BV56</accession>
<dbReference type="InterPro" id="IPR001647">
    <property type="entry name" value="HTH_TetR"/>
</dbReference>
<sequence length="198" mass="21693">MDAVKPRREIYAETTRRALLETGRHHFLERGYASVSAEELVRAAGLSRGALYHHFDGKQGLFEAVFEEVQEETAHRVGRAMAAASGPADRQIIAGLEGCLDACADPAYRRIVLVEGPVALGHARWQELDRAHLRSLLAYFVRTLTEHGVLRERPTELLTAVLHGALTELSQAVAEADDRAEARESAIGIVHALLKGLA</sequence>
<dbReference type="Pfam" id="PF21351">
    <property type="entry name" value="TetR_C_41"/>
    <property type="match status" value="1"/>
</dbReference>
<dbReference type="RefSeq" id="WP_153532940.1">
    <property type="nucleotide sequence ID" value="NZ_WEGH01000002.1"/>
</dbReference>
<dbReference type="PROSITE" id="PS01081">
    <property type="entry name" value="HTH_TETR_1"/>
    <property type="match status" value="1"/>
</dbReference>
<evidence type="ECO:0000313" key="7">
    <source>
        <dbReference type="Proteomes" id="UP000487268"/>
    </source>
</evidence>
<dbReference type="PROSITE" id="PS50977">
    <property type="entry name" value="HTH_TETR_2"/>
    <property type="match status" value="1"/>
</dbReference>
<dbReference type="EMBL" id="WEGH01000002">
    <property type="protein sequence ID" value="MQY04772.1"/>
    <property type="molecule type" value="Genomic_DNA"/>
</dbReference>
<evidence type="ECO:0000256" key="3">
    <source>
        <dbReference type="ARBA" id="ARBA00023163"/>
    </source>
</evidence>
<keyword evidence="2 4" id="KW-0238">DNA-binding</keyword>
<dbReference type="InterPro" id="IPR009057">
    <property type="entry name" value="Homeodomain-like_sf"/>
</dbReference>
<feature type="DNA-binding region" description="H-T-H motif" evidence="4">
    <location>
        <begin position="36"/>
        <end position="55"/>
    </location>
</feature>
<keyword evidence="7" id="KW-1185">Reference proteome</keyword>
<comment type="caution">
    <text evidence="6">The sequence shown here is derived from an EMBL/GenBank/DDBJ whole genome shotgun (WGS) entry which is preliminary data.</text>
</comment>
<dbReference type="AlphaFoldDB" id="A0A7K0BV56"/>
<evidence type="ECO:0000256" key="2">
    <source>
        <dbReference type="ARBA" id="ARBA00023125"/>
    </source>
</evidence>
<dbReference type="InterPro" id="IPR023772">
    <property type="entry name" value="DNA-bd_HTH_TetR-type_CS"/>
</dbReference>
<keyword evidence="3" id="KW-0804">Transcription</keyword>
<dbReference type="GO" id="GO:0003677">
    <property type="term" value="F:DNA binding"/>
    <property type="evidence" value="ECO:0007669"/>
    <property type="project" value="UniProtKB-UniRule"/>
</dbReference>